<dbReference type="InterPro" id="IPR036010">
    <property type="entry name" value="2Fe-2S_ferredoxin-like_sf"/>
</dbReference>
<keyword evidence="2" id="KW-0479">Metal-binding</keyword>
<dbReference type="InterPro" id="IPR051452">
    <property type="entry name" value="Diverse_Oxidoreductases"/>
</dbReference>
<sequence>MPKAERRTISFTLNGEPVEIVVPVHRYLVDVIREDLGMMGTKRACDQGVCGSCSIIMNGLLTSACLTLAVRADGASIETIEGLGSLEAGLHPIQQSFAAHGATQCGYCTPGMIMSAKALLDENPDPTVEEIKHWLTGNLCRCTGYAKIIEAVRAAAEGRTEPAVPISVPTVKAIED</sequence>
<keyword evidence="1" id="KW-0001">2Fe-2S</keyword>
<gene>
    <name evidence="7" type="ORF">HYZ11_13040</name>
</gene>
<dbReference type="InterPro" id="IPR012675">
    <property type="entry name" value="Beta-grasp_dom_sf"/>
</dbReference>
<dbReference type="FunFam" id="1.10.150.120:FF:000003">
    <property type="entry name" value="Carbon monoxide dehydrogenase, small subunit"/>
    <property type="match status" value="1"/>
</dbReference>
<dbReference type="Gene3D" id="1.10.150.120">
    <property type="entry name" value="[2Fe-2S]-binding domain"/>
    <property type="match status" value="1"/>
</dbReference>
<dbReference type="AlphaFoldDB" id="A0A932I3I2"/>
<dbReference type="Pfam" id="PF00111">
    <property type="entry name" value="Fer2"/>
    <property type="match status" value="1"/>
</dbReference>
<reference evidence="7" key="1">
    <citation type="submission" date="2020-07" db="EMBL/GenBank/DDBJ databases">
        <title>Huge and variable diversity of episymbiotic CPR bacteria and DPANN archaea in groundwater ecosystems.</title>
        <authorList>
            <person name="He C.Y."/>
            <person name="Keren R."/>
            <person name="Whittaker M."/>
            <person name="Farag I.F."/>
            <person name="Doudna J."/>
            <person name="Cate J.H.D."/>
            <person name="Banfield J.F."/>
        </authorList>
    </citation>
    <scope>NUCLEOTIDE SEQUENCE</scope>
    <source>
        <strain evidence="7">NC_groundwater_763_Ag_S-0.2um_68_21</strain>
    </source>
</reference>
<organism evidence="7 8">
    <name type="scientific">Tectimicrobiota bacterium</name>
    <dbReference type="NCBI Taxonomy" id="2528274"/>
    <lineage>
        <taxon>Bacteria</taxon>
        <taxon>Pseudomonadati</taxon>
        <taxon>Nitrospinota/Tectimicrobiota group</taxon>
        <taxon>Candidatus Tectimicrobiota</taxon>
    </lineage>
</organism>
<dbReference type="Proteomes" id="UP000782312">
    <property type="component" value="Unassembled WGS sequence"/>
</dbReference>
<dbReference type="Pfam" id="PF01799">
    <property type="entry name" value="Fer2_2"/>
    <property type="match status" value="1"/>
</dbReference>
<dbReference type="CDD" id="cd00207">
    <property type="entry name" value="fer2"/>
    <property type="match status" value="1"/>
</dbReference>
<dbReference type="InterPro" id="IPR006058">
    <property type="entry name" value="2Fe2S_fd_BS"/>
</dbReference>
<dbReference type="PROSITE" id="PS00197">
    <property type="entry name" value="2FE2S_FER_1"/>
    <property type="match status" value="1"/>
</dbReference>
<comment type="caution">
    <text evidence="7">The sequence shown here is derived from an EMBL/GenBank/DDBJ whole genome shotgun (WGS) entry which is preliminary data.</text>
</comment>
<proteinExistence type="predicted"/>
<dbReference type="GO" id="GO:0046872">
    <property type="term" value="F:metal ion binding"/>
    <property type="evidence" value="ECO:0007669"/>
    <property type="project" value="UniProtKB-KW"/>
</dbReference>
<dbReference type="PROSITE" id="PS51085">
    <property type="entry name" value="2FE2S_FER_2"/>
    <property type="match status" value="1"/>
</dbReference>
<feature type="domain" description="2Fe-2S ferredoxin-type" evidence="6">
    <location>
        <begin position="7"/>
        <end position="83"/>
    </location>
</feature>
<evidence type="ECO:0000256" key="2">
    <source>
        <dbReference type="ARBA" id="ARBA00022723"/>
    </source>
</evidence>
<dbReference type="GO" id="GO:0051537">
    <property type="term" value="F:2 iron, 2 sulfur cluster binding"/>
    <property type="evidence" value="ECO:0007669"/>
    <property type="project" value="UniProtKB-KW"/>
</dbReference>
<keyword evidence="4" id="KW-0408">Iron</keyword>
<evidence type="ECO:0000256" key="1">
    <source>
        <dbReference type="ARBA" id="ARBA00022714"/>
    </source>
</evidence>
<dbReference type="Gene3D" id="3.10.20.30">
    <property type="match status" value="1"/>
</dbReference>
<dbReference type="SUPFAM" id="SSF47741">
    <property type="entry name" value="CO dehydrogenase ISP C-domain like"/>
    <property type="match status" value="1"/>
</dbReference>
<dbReference type="PANTHER" id="PTHR44379">
    <property type="entry name" value="OXIDOREDUCTASE WITH IRON-SULFUR SUBUNIT"/>
    <property type="match status" value="1"/>
</dbReference>
<dbReference type="InterPro" id="IPR036884">
    <property type="entry name" value="2Fe-2S-bd_dom_sf"/>
</dbReference>
<dbReference type="GO" id="GO:0016491">
    <property type="term" value="F:oxidoreductase activity"/>
    <property type="evidence" value="ECO:0007669"/>
    <property type="project" value="UniProtKB-KW"/>
</dbReference>
<accession>A0A932I3I2</accession>
<evidence type="ECO:0000313" key="7">
    <source>
        <dbReference type="EMBL" id="MBI3128524.1"/>
    </source>
</evidence>
<keyword evidence="3" id="KW-0560">Oxidoreductase</keyword>
<keyword evidence="5" id="KW-0411">Iron-sulfur</keyword>
<name>A0A932I3I2_UNCTE</name>
<protein>
    <submittedName>
        <fullName evidence="7">(2Fe-2S)-binding protein</fullName>
    </submittedName>
</protein>
<evidence type="ECO:0000256" key="5">
    <source>
        <dbReference type="ARBA" id="ARBA00023014"/>
    </source>
</evidence>
<evidence type="ECO:0000256" key="3">
    <source>
        <dbReference type="ARBA" id="ARBA00023002"/>
    </source>
</evidence>
<evidence type="ECO:0000313" key="8">
    <source>
        <dbReference type="Proteomes" id="UP000782312"/>
    </source>
</evidence>
<evidence type="ECO:0000259" key="6">
    <source>
        <dbReference type="PROSITE" id="PS51085"/>
    </source>
</evidence>
<evidence type="ECO:0000256" key="4">
    <source>
        <dbReference type="ARBA" id="ARBA00023004"/>
    </source>
</evidence>
<dbReference type="InterPro" id="IPR001041">
    <property type="entry name" value="2Fe-2S_ferredoxin-type"/>
</dbReference>
<dbReference type="InterPro" id="IPR002888">
    <property type="entry name" value="2Fe-2S-bd"/>
</dbReference>
<dbReference type="SUPFAM" id="SSF54292">
    <property type="entry name" value="2Fe-2S ferredoxin-like"/>
    <property type="match status" value="1"/>
</dbReference>
<dbReference type="PANTHER" id="PTHR44379:SF8">
    <property type="entry name" value="XANTHINE DEHYDROGENASE IRON-SULFUR-BINDING SUBUNIT XDHC-RELATED"/>
    <property type="match status" value="1"/>
</dbReference>
<dbReference type="EMBL" id="JACPUR010000031">
    <property type="protein sequence ID" value="MBI3128524.1"/>
    <property type="molecule type" value="Genomic_DNA"/>
</dbReference>